<dbReference type="PANTHER" id="PTHR12283:SF6">
    <property type="entry name" value="GLUTAMINYL-PEPTIDE CYCLOTRANSFERASE-RELATED"/>
    <property type="match status" value="1"/>
</dbReference>
<dbReference type="EMBL" id="KN823135">
    <property type="protein sequence ID" value="KIO21545.1"/>
    <property type="molecule type" value="Genomic_DNA"/>
</dbReference>
<keyword evidence="3" id="KW-0732">Signal</keyword>
<dbReference type="GO" id="GO:0008233">
    <property type="term" value="F:peptidase activity"/>
    <property type="evidence" value="ECO:0007669"/>
    <property type="project" value="UniProtKB-KW"/>
</dbReference>
<gene>
    <name evidence="5" type="ORF">M407DRAFT_80302</name>
</gene>
<dbReference type="CDD" id="cd03880">
    <property type="entry name" value="M28_QC_like"/>
    <property type="match status" value="1"/>
</dbReference>
<organism evidence="5 6">
    <name type="scientific">Tulasnella calospora MUT 4182</name>
    <dbReference type="NCBI Taxonomy" id="1051891"/>
    <lineage>
        <taxon>Eukaryota</taxon>
        <taxon>Fungi</taxon>
        <taxon>Dikarya</taxon>
        <taxon>Basidiomycota</taxon>
        <taxon>Agaricomycotina</taxon>
        <taxon>Agaricomycetes</taxon>
        <taxon>Cantharellales</taxon>
        <taxon>Tulasnellaceae</taxon>
        <taxon>Tulasnella</taxon>
    </lineage>
</organism>
<feature type="signal peptide" evidence="3">
    <location>
        <begin position="1"/>
        <end position="30"/>
    </location>
</feature>
<evidence type="ECO:0000256" key="3">
    <source>
        <dbReference type="RuleBase" id="RU361240"/>
    </source>
</evidence>
<dbReference type="PROSITE" id="PS51257">
    <property type="entry name" value="PROKAR_LIPOPROTEIN"/>
    <property type="match status" value="1"/>
</dbReference>
<dbReference type="GO" id="GO:0008270">
    <property type="term" value="F:zinc ion binding"/>
    <property type="evidence" value="ECO:0007669"/>
    <property type="project" value="TreeGrafter"/>
</dbReference>
<keyword evidence="3" id="KW-0479">Metal-binding</keyword>
<evidence type="ECO:0000256" key="2">
    <source>
        <dbReference type="ARBA" id="ARBA00023315"/>
    </source>
</evidence>
<reference evidence="5 6" key="1">
    <citation type="submission" date="2014-04" db="EMBL/GenBank/DDBJ databases">
        <authorList>
            <consortium name="DOE Joint Genome Institute"/>
            <person name="Kuo A."/>
            <person name="Girlanda M."/>
            <person name="Perotto S."/>
            <person name="Kohler A."/>
            <person name="Nagy L.G."/>
            <person name="Floudas D."/>
            <person name="Copeland A."/>
            <person name="Barry K.W."/>
            <person name="Cichocki N."/>
            <person name="Veneault-Fourrey C."/>
            <person name="LaButti K."/>
            <person name="Lindquist E.A."/>
            <person name="Lipzen A."/>
            <person name="Lundell T."/>
            <person name="Morin E."/>
            <person name="Murat C."/>
            <person name="Sun H."/>
            <person name="Tunlid A."/>
            <person name="Henrissat B."/>
            <person name="Grigoriev I.V."/>
            <person name="Hibbett D.S."/>
            <person name="Martin F."/>
            <person name="Nordberg H.P."/>
            <person name="Cantor M.N."/>
            <person name="Hua S.X."/>
        </authorList>
    </citation>
    <scope>NUCLEOTIDE SEQUENCE [LARGE SCALE GENOMIC DNA]</scope>
    <source>
        <strain evidence="5 6">MUT 4182</strain>
    </source>
</reference>
<dbReference type="EC" id="3.4.-.-" evidence="3"/>
<evidence type="ECO:0000313" key="5">
    <source>
        <dbReference type="EMBL" id="KIO21545.1"/>
    </source>
</evidence>
<name>A0A0C3Q0L3_9AGAM</name>
<feature type="chain" id="PRO_5005111331" description="Peptide hydrolase" evidence="3">
    <location>
        <begin position="31"/>
        <end position="419"/>
    </location>
</feature>
<keyword evidence="6" id="KW-1185">Reference proteome</keyword>
<dbReference type="OrthoDB" id="3907302at2759"/>
<protein>
    <recommendedName>
        <fullName evidence="3">Peptide hydrolase</fullName>
        <ecNumber evidence="3">3.4.-.-</ecNumber>
    </recommendedName>
</protein>
<keyword evidence="3" id="KW-0378">Hydrolase</keyword>
<keyword evidence="3" id="KW-0645">Protease</keyword>
<keyword evidence="2" id="KW-0012">Acyltransferase</keyword>
<evidence type="ECO:0000259" key="4">
    <source>
        <dbReference type="Pfam" id="PF04389"/>
    </source>
</evidence>
<dbReference type="PANTHER" id="PTHR12283">
    <property type="entry name" value="GLUTAMINYL-PEPTIDE CYCLOTRANSFERASE"/>
    <property type="match status" value="1"/>
</dbReference>
<sequence>MSSLRPPALFLLLVACLLFILDTSSHFANAKKAQRRKLATLQSHDLSALVGLGDPMKTLDPMDPNTHLSHILIPRPSGSANNTQVRQYIVSVLKKLNWHIEEDTFEEDTPFGKKQFTNIIATWDPTAPRRLILAAHFDSKYFANPPDNQFVGATDSAAPCAFILDVVETLTPLLDDRQKQLKASTKDEDKEKLETTLQLVFFDGEEAFVNWWGNDHTYGARHLAEKWEKTYLEPSQQSSHRYDRGATMLSNIDCLILLDLLGSETPLIRSYFPPTAWLFDHMVSAEHRLGMDGYFNDHGHNKAYTWQEWDSFFMARTNYHVPVNHIDDDHMDFLKRGVSILHVIADPFPHVWHTLKDDASALHMPTMKRWALVLRLLIAEYFQLQPHKPTASGNPVERSDLVSTSVAHCFAIFITNLPC</sequence>
<accession>A0A0C3Q0L3</accession>
<evidence type="ECO:0000313" key="6">
    <source>
        <dbReference type="Proteomes" id="UP000054248"/>
    </source>
</evidence>
<reference evidence="6" key="2">
    <citation type="submission" date="2015-01" db="EMBL/GenBank/DDBJ databases">
        <title>Evolutionary Origins and Diversification of the Mycorrhizal Mutualists.</title>
        <authorList>
            <consortium name="DOE Joint Genome Institute"/>
            <consortium name="Mycorrhizal Genomics Consortium"/>
            <person name="Kohler A."/>
            <person name="Kuo A."/>
            <person name="Nagy L.G."/>
            <person name="Floudas D."/>
            <person name="Copeland A."/>
            <person name="Barry K.W."/>
            <person name="Cichocki N."/>
            <person name="Veneault-Fourrey C."/>
            <person name="LaButti K."/>
            <person name="Lindquist E.A."/>
            <person name="Lipzen A."/>
            <person name="Lundell T."/>
            <person name="Morin E."/>
            <person name="Murat C."/>
            <person name="Riley R."/>
            <person name="Ohm R."/>
            <person name="Sun H."/>
            <person name="Tunlid A."/>
            <person name="Henrissat B."/>
            <person name="Grigoriev I.V."/>
            <person name="Hibbett D.S."/>
            <person name="Martin F."/>
        </authorList>
    </citation>
    <scope>NUCLEOTIDE SEQUENCE [LARGE SCALE GENOMIC DNA]</scope>
    <source>
        <strain evidence="6">MUT 4182</strain>
    </source>
</reference>
<dbReference type="HOGENOM" id="CLU_045003_1_2_1"/>
<dbReference type="Gene3D" id="3.40.630.10">
    <property type="entry name" value="Zn peptidases"/>
    <property type="match status" value="1"/>
</dbReference>
<feature type="domain" description="Peptidase M28" evidence="4">
    <location>
        <begin position="118"/>
        <end position="375"/>
    </location>
</feature>
<dbReference type="InterPro" id="IPR007484">
    <property type="entry name" value="Peptidase_M28"/>
</dbReference>
<dbReference type="Proteomes" id="UP000054248">
    <property type="component" value="Unassembled WGS sequence"/>
</dbReference>
<dbReference type="InterPro" id="IPR037457">
    <property type="entry name" value="M28_QC"/>
</dbReference>
<proteinExistence type="inferred from homology"/>
<dbReference type="SUPFAM" id="SSF53187">
    <property type="entry name" value="Zn-dependent exopeptidases"/>
    <property type="match status" value="1"/>
</dbReference>
<evidence type="ECO:0000256" key="1">
    <source>
        <dbReference type="ARBA" id="ARBA00022679"/>
    </source>
</evidence>
<dbReference type="GO" id="GO:0006508">
    <property type="term" value="P:proteolysis"/>
    <property type="evidence" value="ECO:0007669"/>
    <property type="project" value="UniProtKB-KW"/>
</dbReference>
<comment type="similarity">
    <text evidence="3">Belongs to the peptidase M28 family.</text>
</comment>
<keyword evidence="3" id="KW-0862">Zinc</keyword>
<dbReference type="AlphaFoldDB" id="A0A0C3Q0L3"/>
<dbReference type="InterPro" id="IPR040234">
    <property type="entry name" value="QC/QCL"/>
</dbReference>
<keyword evidence="1" id="KW-0808">Transferase</keyword>
<dbReference type="STRING" id="1051891.A0A0C3Q0L3"/>
<dbReference type="GO" id="GO:0016603">
    <property type="term" value="F:glutaminyl-peptide cyclotransferase activity"/>
    <property type="evidence" value="ECO:0007669"/>
    <property type="project" value="InterPro"/>
</dbReference>
<dbReference type="Pfam" id="PF04389">
    <property type="entry name" value="Peptidase_M28"/>
    <property type="match status" value="1"/>
</dbReference>